<dbReference type="OrthoDB" id="9812902at2"/>
<accession>A0A1V8RJ44</accession>
<evidence type="ECO:0000313" key="3">
    <source>
        <dbReference type="Proteomes" id="UP000191905"/>
    </source>
</evidence>
<dbReference type="AlphaFoldDB" id="A0A1V8RJ44"/>
<feature type="signal peptide" evidence="1">
    <location>
        <begin position="1"/>
        <end position="25"/>
    </location>
</feature>
<organism evidence="2 3">
    <name type="scientific">Manganibacter manganicus</name>
    <dbReference type="NCBI Taxonomy" id="1873176"/>
    <lineage>
        <taxon>Bacteria</taxon>
        <taxon>Pseudomonadati</taxon>
        <taxon>Pseudomonadota</taxon>
        <taxon>Alphaproteobacteria</taxon>
        <taxon>Hyphomicrobiales</taxon>
        <taxon>Phyllobacteriaceae</taxon>
        <taxon>Manganibacter</taxon>
    </lineage>
</organism>
<dbReference type="EMBL" id="MDET01000060">
    <property type="protein sequence ID" value="OQM73231.1"/>
    <property type="molecule type" value="Genomic_DNA"/>
</dbReference>
<reference evidence="2 3" key="1">
    <citation type="journal article" date="2016" name="Int. J. Syst. Evol. Microbiol.">
        <title>Pseudaminobacter manganicus sp. nov., isolated from sludge of a manganese mine.</title>
        <authorList>
            <person name="Li J."/>
            <person name="Huang J."/>
            <person name="Liao S."/>
            <person name="Wang G."/>
        </authorList>
    </citation>
    <scope>NUCLEOTIDE SEQUENCE [LARGE SCALE GENOMIC DNA]</scope>
    <source>
        <strain evidence="2 3">JH-7</strain>
    </source>
</reference>
<evidence type="ECO:0000313" key="2">
    <source>
        <dbReference type="EMBL" id="OQM73231.1"/>
    </source>
</evidence>
<dbReference type="RefSeq" id="WP_080921847.1">
    <property type="nucleotide sequence ID" value="NZ_MDET01000060.1"/>
</dbReference>
<dbReference type="STRING" id="1873176.BFN67_09555"/>
<protein>
    <submittedName>
        <fullName evidence="2">Uncharacterized protein</fullName>
    </submittedName>
</protein>
<comment type="caution">
    <text evidence="2">The sequence shown here is derived from an EMBL/GenBank/DDBJ whole genome shotgun (WGS) entry which is preliminary data.</text>
</comment>
<proteinExistence type="predicted"/>
<sequence length="89" mass="9285">MIWLCRFPLALCGPLALLAIAPAFAGDAANPSAKSILPGVEGDYRIVRPVEAEQADTNASHFKIGNVDVRVSGSITIDVGVGSTKTPKH</sequence>
<gene>
    <name evidence="2" type="ORF">BFN67_09555</name>
</gene>
<dbReference type="Proteomes" id="UP000191905">
    <property type="component" value="Unassembled WGS sequence"/>
</dbReference>
<feature type="chain" id="PRO_5012258017" evidence="1">
    <location>
        <begin position="26"/>
        <end position="89"/>
    </location>
</feature>
<keyword evidence="1" id="KW-0732">Signal</keyword>
<evidence type="ECO:0000256" key="1">
    <source>
        <dbReference type="SAM" id="SignalP"/>
    </source>
</evidence>
<keyword evidence="3" id="KW-1185">Reference proteome</keyword>
<name>A0A1V8RJ44_9HYPH</name>